<dbReference type="SUPFAM" id="SSF53067">
    <property type="entry name" value="Actin-like ATPase domain"/>
    <property type="match status" value="1"/>
</dbReference>
<dbReference type="EMBL" id="SOHH01000119">
    <property type="protein sequence ID" value="TFD70965.1"/>
    <property type="molecule type" value="Genomic_DNA"/>
</dbReference>
<dbReference type="SUPFAM" id="SSF46785">
    <property type="entry name" value="Winged helix' DNA-binding domain"/>
    <property type="match status" value="1"/>
</dbReference>
<organism evidence="2 3">
    <name type="scientific">Cryobacterium fucosi</name>
    <dbReference type="NCBI Taxonomy" id="1259157"/>
    <lineage>
        <taxon>Bacteria</taxon>
        <taxon>Bacillati</taxon>
        <taxon>Actinomycetota</taxon>
        <taxon>Actinomycetes</taxon>
        <taxon>Micrococcales</taxon>
        <taxon>Microbacteriaceae</taxon>
        <taxon>Cryobacterium</taxon>
    </lineage>
</organism>
<name>A0A4R9AXF8_9MICO</name>
<gene>
    <name evidence="2" type="ORF">E3T48_16130</name>
</gene>
<evidence type="ECO:0000256" key="1">
    <source>
        <dbReference type="ARBA" id="ARBA00006479"/>
    </source>
</evidence>
<reference evidence="2 3" key="1">
    <citation type="submission" date="2019-03" db="EMBL/GenBank/DDBJ databases">
        <title>Genomics of glacier-inhabiting Cryobacterium strains.</title>
        <authorList>
            <person name="Liu Q."/>
            <person name="Xin Y.-H."/>
        </authorList>
    </citation>
    <scope>NUCLEOTIDE SEQUENCE [LARGE SCALE GENOMIC DNA]</scope>
    <source>
        <strain evidence="2 3">Hh4</strain>
    </source>
</reference>
<evidence type="ECO:0000313" key="3">
    <source>
        <dbReference type="Proteomes" id="UP000298313"/>
    </source>
</evidence>
<comment type="similarity">
    <text evidence="1">Belongs to the ROK (NagC/XylR) family.</text>
</comment>
<keyword evidence="3" id="KW-1185">Reference proteome</keyword>
<comment type="caution">
    <text evidence="2">The sequence shown here is derived from an EMBL/GenBank/DDBJ whole genome shotgun (WGS) entry which is preliminary data.</text>
</comment>
<dbReference type="Proteomes" id="UP000298313">
    <property type="component" value="Unassembled WGS sequence"/>
</dbReference>
<dbReference type="Gene3D" id="3.30.420.40">
    <property type="match status" value="2"/>
</dbReference>
<dbReference type="Pfam" id="PF00480">
    <property type="entry name" value="ROK"/>
    <property type="match status" value="1"/>
</dbReference>
<proteinExistence type="inferred from homology"/>
<dbReference type="Gene3D" id="1.10.10.10">
    <property type="entry name" value="Winged helix-like DNA-binding domain superfamily/Winged helix DNA-binding domain"/>
    <property type="match status" value="1"/>
</dbReference>
<evidence type="ECO:0000313" key="2">
    <source>
        <dbReference type="EMBL" id="TFD70965.1"/>
    </source>
</evidence>
<dbReference type="InterPro" id="IPR036388">
    <property type="entry name" value="WH-like_DNA-bd_sf"/>
</dbReference>
<dbReference type="InterPro" id="IPR036390">
    <property type="entry name" value="WH_DNA-bd_sf"/>
</dbReference>
<dbReference type="InterPro" id="IPR000600">
    <property type="entry name" value="ROK"/>
</dbReference>
<protein>
    <submittedName>
        <fullName evidence="2">ROK family transcriptional regulator</fullName>
    </submittedName>
</protein>
<dbReference type="AlphaFoldDB" id="A0A4R9AXF8"/>
<dbReference type="PANTHER" id="PTHR18964">
    <property type="entry name" value="ROK (REPRESSOR, ORF, KINASE) FAMILY"/>
    <property type="match status" value="1"/>
</dbReference>
<dbReference type="PANTHER" id="PTHR18964:SF149">
    <property type="entry name" value="BIFUNCTIONAL UDP-N-ACETYLGLUCOSAMINE 2-EPIMERASE_N-ACETYLMANNOSAMINE KINASE"/>
    <property type="match status" value="1"/>
</dbReference>
<sequence length="387" mass="39728">MSAETARVTDAATSLSGSSRELARAVLIHGPIARSELGRRLGLSPASLTRLSKPFLDHGLFVEAAEDHDGTVGRPARPLDVRVDASRFIGVKLTGDDVFGVRTDLRANELAAAERPLAGHSLEEVVRQIAAVVRELEGPDGVSALGVCVGGSVAGARVVRRAPFLDWHDVDLAGALEAVLGVPVTIENDVVALTAAEQWFGAGRGAPNFAVLTIGVGVGYGLVVNDRVIVTPDSGLGLAGHIPLDANGPVCPEGHRGCSRAMLTSSSVCGQVGIALGREIDYPEVLRLAAAGNPAAASVVLATGRALGRMIAVIANIAMLDTIVLAGEGIGLWPLVAGEATAAANRDRDRDAAPLRIIVDDAGVSSWARGAAAVAIQASLDRLALPQ</sequence>
<dbReference type="OrthoDB" id="3464494at2"/>
<dbReference type="RefSeq" id="WP_134525031.1">
    <property type="nucleotide sequence ID" value="NZ_SOHH01000119.1"/>
</dbReference>
<dbReference type="InterPro" id="IPR043129">
    <property type="entry name" value="ATPase_NBD"/>
</dbReference>
<accession>A0A4R9AXF8</accession>